<dbReference type="PANTHER" id="PTHR48098:SF1">
    <property type="entry name" value="DIACYLGLYCEROL ACYLTRANSFERASE_MYCOLYLTRANSFERASE AG85A"/>
    <property type="match status" value="1"/>
</dbReference>
<dbReference type="Proteomes" id="UP000295636">
    <property type="component" value="Unassembled WGS sequence"/>
</dbReference>
<proteinExistence type="predicted"/>
<accession>A0A4R5KWU4</accession>
<dbReference type="Gene3D" id="3.40.50.1820">
    <property type="entry name" value="alpha/beta hydrolase"/>
    <property type="match status" value="1"/>
</dbReference>
<keyword evidence="2" id="KW-1185">Reference proteome</keyword>
<evidence type="ECO:0000313" key="2">
    <source>
        <dbReference type="Proteomes" id="UP000295636"/>
    </source>
</evidence>
<name>A0A4R5KWU4_9BACL</name>
<dbReference type="OrthoDB" id="9777383at2"/>
<gene>
    <name evidence="1" type="ORF">E1757_07270</name>
</gene>
<dbReference type="GO" id="GO:0016747">
    <property type="term" value="F:acyltransferase activity, transferring groups other than amino-acyl groups"/>
    <property type="evidence" value="ECO:0007669"/>
    <property type="project" value="TreeGrafter"/>
</dbReference>
<dbReference type="SUPFAM" id="SSF53474">
    <property type="entry name" value="alpha/beta-Hydrolases"/>
    <property type="match status" value="1"/>
</dbReference>
<comment type="caution">
    <text evidence="1">The sequence shown here is derived from an EMBL/GenBank/DDBJ whole genome shotgun (WGS) entry which is preliminary data.</text>
</comment>
<dbReference type="RefSeq" id="WP_133226184.1">
    <property type="nucleotide sequence ID" value="NZ_SMRT01000002.1"/>
</dbReference>
<dbReference type="PANTHER" id="PTHR48098">
    <property type="entry name" value="ENTEROCHELIN ESTERASE-RELATED"/>
    <property type="match status" value="1"/>
</dbReference>
<reference evidence="1 2" key="1">
    <citation type="submission" date="2019-03" db="EMBL/GenBank/DDBJ databases">
        <title>This is whole genome sequence of Paenibacillus sp MS74 strain.</title>
        <authorList>
            <person name="Trinh H.N."/>
        </authorList>
    </citation>
    <scope>NUCLEOTIDE SEQUENCE [LARGE SCALE GENOMIC DNA]</scope>
    <source>
        <strain evidence="1 2">MS74</strain>
    </source>
</reference>
<dbReference type="EMBL" id="SMRT01000002">
    <property type="protein sequence ID" value="TDF99625.1"/>
    <property type="molecule type" value="Genomic_DNA"/>
</dbReference>
<dbReference type="AlphaFoldDB" id="A0A4R5KWU4"/>
<protein>
    <submittedName>
        <fullName evidence="1">Esterase family protein</fullName>
    </submittedName>
</protein>
<dbReference type="InterPro" id="IPR000801">
    <property type="entry name" value="Esterase-like"/>
</dbReference>
<sequence length="268" mass="30441">MSVRPHPFFSGALFARKSCFVYVPEGYDEQSEQRYPVIYLLHGMHGSESHWLQKGSAEQTLDRMMSSCQLRKCIVVMPNDGGYGQGTFYMDWYDGTGNFEQYFIYDLMPDIDKNYRTIQDMRSRAVCGLSMGGFGAFSLSLRNPGLFGAAASLSGALISGANVADNFARRDVGRMTGPVEGPHAKSYDLHRCASRRVSDMQRPALYFDCGTEDALHHMNADYHRHLDRIGYAHTYREFPGEHTWDYWTEHLPDALGFIEQYFGSQDQA</sequence>
<dbReference type="InterPro" id="IPR050583">
    <property type="entry name" value="Mycobacterial_A85_antigen"/>
</dbReference>
<organism evidence="1 2">
    <name type="scientific">Paenibacillus piri</name>
    <dbReference type="NCBI Taxonomy" id="2547395"/>
    <lineage>
        <taxon>Bacteria</taxon>
        <taxon>Bacillati</taxon>
        <taxon>Bacillota</taxon>
        <taxon>Bacilli</taxon>
        <taxon>Bacillales</taxon>
        <taxon>Paenibacillaceae</taxon>
        <taxon>Paenibacillus</taxon>
    </lineage>
</organism>
<dbReference type="Pfam" id="PF00756">
    <property type="entry name" value="Esterase"/>
    <property type="match status" value="1"/>
</dbReference>
<dbReference type="InterPro" id="IPR029058">
    <property type="entry name" value="AB_hydrolase_fold"/>
</dbReference>
<evidence type="ECO:0000313" key="1">
    <source>
        <dbReference type="EMBL" id="TDF99625.1"/>
    </source>
</evidence>